<evidence type="ECO:0000256" key="1">
    <source>
        <dbReference type="ARBA" id="ARBA00022741"/>
    </source>
</evidence>
<evidence type="ECO:0000313" key="6">
    <source>
        <dbReference type="Proteomes" id="UP000054097"/>
    </source>
</evidence>
<organism evidence="5 6">
    <name type="scientific">Serendipita vermifera MAFF 305830</name>
    <dbReference type="NCBI Taxonomy" id="933852"/>
    <lineage>
        <taxon>Eukaryota</taxon>
        <taxon>Fungi</taxon>
        <taxon>Dikarya</taxon>
        <taxon>Basidiomycota</taxon>
        <taxon>Agaricomycotina</taxon>
        <taxon>Agaricomycetes</taxon>
        <taxon>Sebacinales</taxon>
        <taxon>Serendipitaceae</taxon>
        <taxon>Serendipita</taxon>
    </lineage>
</organism>
<keyword evidence="1" id="KW-0547">Nucleotide-binding</keyword>
<evidence type="ECO:0000313" key="5">
    <source>
        <dbReference type="EMBL" id="KIM33398.1"/>
    </source>
</evidence>
<dbReference type="AlphaFoldDB" id="A0A0C2X5J2"/>
<dbReference type="InterPro" id="IPR036265">
    <property type="entry name" value="HIT-like_sf"/>
</dbReference>
<evidence type="ECO:0000256" key="3">
    <source>
        <dbReference type="PROSITE-ProRule" id="PRU00464"/>
    </source>
</evidence>
<reference evidence="5 6" key="1">
    <citation type="submission" date="2014-04" db="EMBL/GenBank/DDBJ databases">
        <authorList>
            <consortium name="DOE Joint Genome Institute"/>
            <person name="Kuo A."/>
            <person name="Zuccaro A."/>
            <person name="Kohler A."/>
            <person name="Nagy L.G."/>
            <person name="Floudas D."/>
            <person name="Copeland A."/>
            <person name="Barry K.W."/>
            <person name="Cichocki N."/>
            <person name="Veneault-Fourrey C."/>
            <person name="LaButti K."/>
            <person name="Lindquist E.A."/>
            <person name="Lipzen A."/>
            <person name="Lundell T."/>
            <person name="Morin E."/>
            <person name="Murat C."/>
            <person name="Sun H."/>
            <person name="Tunlid A."/>
            <person name="Henrissat B."/>
            <person name="Grigoriev I.V."/>
            <person name="Hibbett D.S."/>
            <person name="Martin F."/>
            <person name="Nordberg H.P."/>
            <person name="Cantor M.N."/>
            <person name="Hua S.X."/>
        </authorList>
    </citation>
    <scope>NUCLEOTIDE SEQUENCE [LARGE SCALE GENOMIC DNA]</scope>
    <source>
        <strain evidence="5 6">MAFF 305830</strain>
    </source>
</reference>
<dbReference type="Pfam" id="PF11969">
    <property type="entry name" value="DcpS_C"/>
    <property type="match status" value="1"/>
</dbReference>
<keyword evidence="2" id="KW-0378">Hydrolase</keyword>
<dbReference type="InterPro" id="IPR011146">
    <property type="entry name" value="HIT-like"/>
</dbReference>
<dbReference type="SUPFAM" id="SSF54197">
    <property type="entry name" value="HIT-like"/>
    <property type="match status" value="1"/>
</dbReference>
<dbReference type="GO" id="GO:0000166">
    <property type="term" value="F:nucleotide binding"/>
    <property type="evidence" value="ECO:0007669"/>
    <property type="project" value="UniProtKB-KW"/>
</dbReference>
<feature type="domain" description="HIT" evidence="4">
    <location>
        <begin position="18"/>
        <end position="123"/>
    </location>
</feature>
<dbReference type="PANTHER" id="PTHR12486">
    <property type="entry name" value="APRATAXIN-RELATED"/>
    <property type="match status" value="1"/>
</dbReference>
<dbReference type="HOGENOM" id="CLU_056776_4_1_1"/>
<dbReference type="PANTHER" id="PTHR12486:SF5">
    <property type="entry name" value="ADENOSINE 5'-MONOPHOSPHORAMIDASE HINT3"/>
    <property type="match status" value="1"/>
</dbReference>
<name>A0A0C2X5J2_SERVB</name>
<gene>
    <name evidence="5" type="ORF">M408DRAFT_326124</name>
</gene>
<keyword evidence="6" id="KW-1185">Reference proteome</keyword>
<proteinExistence type="predicted"/>
<evidence type="ECO:0000259" key="4">
    <source>
        <dbReference type="PROSITE" id="PS51084"/>
    </source>
</evidence>
<dbReference type="GO" id="GO:0016787">
    <property type="term" value="F:hydrolase activity"/>
    <property type="evidence" value="ECO:0007669"/>
    <property type="project" value="UniProtKB-KW"/>
</dbReference>
<protein>
    <recommendedName>
        <fullName evidence="4">HIT domain-containing protein</fullName>
    </recommendedName>
</protein>
<dbReference type="PROSITE" id="PS51084">
    <property type="entry name" value="HIT_2"/>
    <property type="match status" value="1"/>
</dbReference>
<dbReference type="OrthoDB" id="1915375at2759"/>
<dbReference type="Proteomes" id="UP000054097">
    <property type="component" value="Unassembled WGS sequence"/>
</dbReference>
<accession>A0A0C2X5J2</accession>
<dbReference type="EMBL" id="KN824278">
    <property type="protein sequence ID" value="KIM33398.1"/>
    <property type="molecule type" value="Genomic_DNA"/>
</dbReference>
<sequence>MLCGLCINFVRPKPANCIFCGISEEADFRIAREDSRYVMFMDKWPGATWHYLVVPKAHIASVRDLGPDDVEMVEDLLAMGKSYFDAEQIPEENRRFGFHIPPFSSIPHLHLHCLAMPFKNKTQKMKYFLSRRDDSSEYSKGWGWFIEVDQVIHTLKRGGRIKVSPC</sequence>
<evidence type="ECO:0000256" key="2">
    <source>
        <dbReference type="ARBA" id="ARBA00022801"/>
    </source>
</evidence>
<feature type="short sequence motif" description="Histidine triad motif" evidence="3">
    <location>
        <begin position="108"/>
        <end position="112"/>
    </location>
</feature>
<reference evidence="6" key="2">
    <citation type="submission" date="2015-01" db="EMBL/GenBank/DDBJ databases">
        <title>Evolutionary Origins and Diversification of the Mycorrhizal Mutualists.</title>
        <authorList>
            <consortium name="DOE Joint Genome Institute"/>
            <consortium name="Mycorrhizal Genomics Consortium"/>
            <person name="Kohler A."/>
            <person name="Kuo A."/>
            <person name="Nagy L.G."/>
            <person name="Floudas D."/>
            <person name="Copeland A."/>
            <person name="Barry K.W."/>
            <person name="Cichocki N."/>
            <person name="Veneault-Fourrey C."/>
            <person name="LaButti K."/>
            <person name="Lindquist E.A."/>
            <person name="Lipzen A."/>
            <person name="Lundell T."/>
            <person name="Morin E."/>
            <person name="Murat C."/>
            <person name="Riley R."/>
            <person name="Ohm R."/>
            <person name="Sun H."/>
            <person name="Tunlid A."/>
            <person name="Henrissat B."/>
            <person name="Grigoriev I.V."/>
            <person name="Hibbett D.S."/>
            <person name="Martin F."/>
        </authorList>
    </citation>
    <scope>NUCLEOTIDE SEQUENCE [LARGE SCALE GENOMIC DNA]</scope>
    <source>
        <strain evidence="6">MAFF 305830</strain>
    </source>
</reference>
<dbReference type="STRING" id="933852.A0A0C2X5J2"/>
<dbReference type="Gene3D" id="3.30.428.10">
    <property type="entry name" value="HIT-like"/>
    <property type="match status" value="1"/>
</dbReference>